<proteinExistence type="predicted"/>
<organism evidence="3 4">
    <name type="scientific">Xylona heveae (strain CBS 132557 / TC161)</name>
    <dbReference type="NCBI Taxonomy" id="1328760"/>
    <lineage>
        <taxon>Eukaryota</taxon>
        <taxon>Fungi</taxon>
        <taxon>Dikarya</taxon>
        <taxon>Ascomycota</taxon>
        <taxon>Pezizomycotina</taxon>
        <taxon>Xylonomycetes</taxon>
        <taxon>Xylonales</taxon>
        <taxon>Xylonaceae</taxon>
        <taxon>Xylona</taxon>
    </lineage>
</organism>
<evidence type="ECO:0000313" key="4">
    <source>
        <dbReference type="Proteomes" id="UP000076632"/>
    </source>
</evidence>
<accession>A0A165HW12</accession>
<keyword evidence="2" id="KW-0472">Membrane</keyword>
<feature type="transmembrane region" description="Helical" evidence="2">
    <location>
        <begin position="177"/>
        <end position="200"/>
    </location>
</feature>
<protein>
    <submittedName>
        <fullName evidence="3">Uncharacterized protein</fullName>
    </submittedName>
</protein>
<dbReference type="OrthoDB" id="2126185at2759"/>
<sequence length="647" mass="72024">MAPIEPDLSNSNARPLAFLTAYGLVAAHVTVLVVRTLYRASRALPPSQATRSRQSHRRKHVAIFAALAALSLVVTGYYVFGAFLLSYRVWALQRGEVVPRHLWGEAGVFFAGEEEKAVDLQLGRWWRETDLITEFWELTTETSRRFWWTQQAFLGAAAWGVFVAIEGQRRRLPHLWAFILLSQFVGLSFAQNLFNIAILLTSVPLDPEGEHAHHHHLFSPSSSKTKSQARSHKRTRSKTKSSELRNELVTGAARVENAVHTRWDRLRDRVRRLTPEKSPLWTAHPALHLVPLAISYVSIFLLYYAPNTPSFKTVLFIPLILAYLPPLIHAFAPEKWGTTHASLHESHRAYLRVFGFISAISFLLHAKATVSAIIDNNSGSNPSHRHSVYYLFDAAQARLQGHPAPNESKFDHSKSTAGNIIRGLNDHPAVSVMGWDVLLSGVTLTVWAAVRGLDLLPTLFDSIGMSRIRKRVFAEVERAREHVAEAVEAERERVGNFIEKEREQLGNLIEKEREQVGRFIEYERQQVGHLAEKLGIHKSEEAQASSSSATRSQSSPAQRTRGKARQGRSKQSQSQSAAPEQDDLLSSSEDDEAYTATEKEASSLLLRTGAEDTSTDLESGAVAWTLFALGGLGLASGPVWGAEAAGR</sequence>
<keyword evidence="2" id="KW-0812">Transmembrane</keyword>
<feature type="region of interest" description="Disordered" evidence="1">
    <location>
        <begin position="211"/>
        <end position="244"/>
    </location>
</feature>
<feature type="compositionally biased region" description="Basic residues" evidence="1">
    <location>
        <begin position="227"/>
        <end position="239"/>
    </location>
</feature>
<feature type="compositionally biased region" description="Low complexity" evidence="1">
    <location>
        <begin position="542"/>
        <end position="559"/>
    </location>
</feature>
<feature type="region of interest" description="Disordered" evidence="1">
    <location>
        <begin position="539"/>
        <end position="598"/>
    </location>
</feature>
<dbReference type="GeneID" id="28899987"/>
<feature type="compositionally biased region" description="Low complexity" evidence="1">
    <location>
        <begin position="569"/>
        <end position="578"/>
    </location>
</feature>
<evidence type="ECO:0000256" key="1">
    <source>
        <dbReference type="SAM" id="MobiDB-lite"/>
    </source>
</evidence>
<keyword evidence="2" id="KW-1133">Transmembrane helix</keyword>
<feature type="transmembrane region" description="Helical" evidence="2">
    <location>
        <begin position="349"/>
        <end position="366"/>
    </location>
</feature>
<feature type="transmembrane region" description="Helical" evidence="2">
    <location>
        <begin position="146"/>
        <end position="165"/>
    </location>
</feature>
<dbReference type="EMBL" id="KV407456">
    <property type="protein sequence ID" value="KZF24002.1"/>
    <property type="molecule type" value="Genomic_DNA"/>
</dbReference>
<name>A0A165HW12_XYLHT</name>
<evidence type="ECO:0000256" key="2">
    <source>
        <dbReference type="SAM" id="Phobius"/>
    </source>
</evidence>
<evidence type="ECO:0000313" key="3">
    <source>
        <dbReference type="EMBL" id="KZF24002.1"/>
    </source>
</evidence>
<keyword evidence="4" id="KW-1185">Reference proteome</keyword>
<feature type="compositionally biased region" description="Acidic residues" evidence="1">
    <location>
        <begin position="580"/>
        <end position="593"/>
    </location>
</feature>
<feature type="transmembrane region" description="Helical" evidence="2">
    <location>
        <begin position="16"/>
        <end position="38"/>
    </location>
</feature>
<gene>
    <name evidence="3" type="ORF">L228DRAFT_266370</name>
</gene>
<dbReference type="RefSeq" id="XP_018189557.1">
    <property type="nucleotide sequence ID" value="XM_018334850.1"/>
</dbReference>
<dbReference type="AlphaFoldDB" id="A0A165HW12"/>
<dbReference type="InParanoid" id="A0A165HW12"/>
<feature type="transmembrane region" description="Helical" evidence="2">
    <location>
        <begin position="61"/>
        <end position="80"/>
    </location>
</feature>
<dbReference type="Proteomes" id="UP000076632">
    <property type="component" value="Unassembled WGS sequence"/>
</dbReference>
<reference evidence="3 4" key="1">
    <citation type="journal article" date="2016" name="Fungal Biol.">
        <title>The genome of Xylona heveae provides a window into fungal endophytism.</title>
        <authorList>
            <person name="Gazis R."/>
            <person name="Kuo A."/>
            <person name="Riley R."/>
            <person name="LaButti K."/>
            <person name="Lipzen A."/>
            <person name="Lin J."/>
            <person name="Amirebrahimi M."/>
            <person name="Hesse C.N."/>
            <person name="Spatafora J.W."/>
            <person name="Henrissat B."/>
            <person name="Hainaut M."/>
            <person name="Grigoriev I.V."/>
            <person name="Hibbett D.S."/>
        </authorList>
    </citation>
    <scope>NUCLEOTIDE SEQUENCE [LARGE SCALE GENOMIC DNA]</scope>
    <source>
        <strain evidence="3 4">TC161</strain>
    </source>
</reference>
<feature type="transmembrane region" description="Helical" evidence="2">
    <location>
        <begin position="286"/>
        <end position="304"/>
    </location>
</feature>
<dbReference type="OMA" id="KARRFWW"/>
<feature type="transmembrane region" description="Helical" evidence="2">
    <location>
        <begin position="311"/>
        <end position="329"/>
    </location>
</feature>